<dbReference type="EMBL" id="LNRQ01000009">
    <property type="protein sequence ID" value="KZM81530.1"/>
    <property type="molecule type" value="Genomic_DNA"/>
</dbReference>
<dbReference type="AlphaFoldDB" id="A0A175YE07"/>
<accession>A0A175YE07</accession>
<keyword evidence="5" id="KW-1185">Reference proteome</keyword>
<reference evidence="3" key="1">
    <citation type="journal article" date="2016" name="Nat. Genet.">
        <title>A high-quality carrot genome assembly provides new insights into carotenoid accumulation and asterid genome evolution.</title>
        <authorList>
            <person name="Iorizzo M."/>
            <person name="Ellison S."/>
            <person name="Senalik D."/>
            <person name="Zeng P."/>
            <person name="Satapoomin P."/>
            <person name="Huang J."/>
            <person name="Bowman M."/>
            <person name="Iovene M."/>
            <person name="Sanseverino W."/>
            <person name="Cavagnaro P."/>
            <person name="Yildiz M."/>
            <person name="Macko-Podgorni A."/>
            <person name="Moranska E."/>
            <person name="Grzebelus E."/>
            <person name="Grzebelus D."/>
            <person name="Ashrafi H."/>
            <person name="Zheng Z."/>
            <person name="Cheng S."/>
            <person name="Spooner D."/>
            <person name="Van Deynze A."/>
            <person name="Simon P."/>
        </authorList>
    </citation>
    <scope>NUCLEOTIDE SEQUENCE [LARGE SCALE GENOMIC DNA]</scope>
    <source>
        <tissue evidence="3">Leaf</tissue>
    </source>
</reference>
<organism evidence="3">
    <name type="scientific">Daucus carota subsp. sativus</name>
    <name type="common">Carrot</name>
    <dbReference type="NCBI Taxonomy" id="79200"/>
    <lineage>
        <taxon>Eukaryota</taxon>
        <taxon>Viridiplantae</taxon>
        <taxon>Streptophyta</taxon>
        <taxon>Embryophyta</taxon>
        <taxon>Tracheophyta</taxon>
        <taxon>Spermatophyta</taxon>
        <taxon>Magnoliopsida</taxon>
        <taxon>eudicotyledons</taxon>
        <taxon>Gunneridae</taxon>
        <taxon>Pentapetalae</taxon>
        <taxon>asterids</taxon>
        <taxon>campanulids</taxon>
        <taxon>Apiales</taxon>
        <taxon>Apiaceae</taxon>
        <taxon>Apioideae</taxon>
        <taxon>Scandiceae</taxon>
        <taxon>Daucinae</taxon>
        <taxon>Daucus</taxon>
        <taxon>Daucus sect. Daucus</taxon>
    </lineage>
</organism>
<feature type="region of interest" description="Disordered" evidence="1">
    <location>
        <begin position="88"/>
        <end position="136"/>
    </location>
</feature>
<gene>
    <name evidence="3" type="ORF">DCAR_029143</name>
    <name evidence="4" type="ORF">DCAR_0933499</name>
</gene>
<evidence type="ECO:0000256" key="1">
    <source>
        <dbReference type="SAM" id="MobiDB-lite"/>
    </source>
</evidence>
<evidence type="ECO:0000313" key="3">
    <source>
        <dbReference type="EMBL" id="KZM81530.1"/>
    </source>
</evidence>
<dbReference type="PROSITE" id="PS51257">
    <property type="entry name" value="PROKAR_LIPOPROTEIN"/>
    <property type="match status" value="1"/>
</dbReference>
<dbReference type="EMBL" id="CP093351">
    <property type="protein sequence ID" value="WOH13984.1"/>
    <property type="molecule type" value="Genomic_DNA"/>
</dbReference>
<proteinExistence type="predicted"/>
<keyword evidence="2" id="KW-0812">Transmembrane</keyword>
<evidence type="ECO:0000313" key="4">
    <source>
        <dbReference type="EMBL" id="WOH13984.1"/>
    </source>
</evidence>
<dbReference type="Proteomes" id="UP000077755">
    <property type="component" value="Chromosome 9"/>
</dbReference>
<evidence type="ECO:0000313" key="5">
    <source>
        <dbReference type="Proteomes" id="UP000077755"/>
    </source>
</evidence>
<name>A0A175YE07_DAUCS</name>
<reference evidence="4" key="2">
    <citation type="submission" date="2022-03" db="EMBL/GenBank/DDBJ databases">
        <title>Draft title - Genomic analysis of global carrot germplasm unveils the trajectory of domestication and the origin of high carotenoid orange carrot.</title>
        <authorList>
            <person name="Iorizzo M."/>
            <person name="Ellison S."/>
            <person name="Senalik D."/>
            <person name="Macko-Podgorni A."/>
            <person name="Grzebelus D."/>
            <person name="Bostan H."/>
            <person name="Rolling W."/>
            <person name="Curaba J."/>
            <person name="Simon P."/>
        </authorList>
    </citation>
    <scope>NUCLEOTIDE SEQUENCE</scope>
    <source>
        <tissue evidence="4">Leaf</tissue>
    </source>
</reference>
<dbReference type="Gramene" id="KZM81530">
    <property type="protein sequence ID" value="KZM81530"/>
    <property type="gene ID" value="DCAR_029143"/>
</dbReference>
<feature type="transmembrane region" description="Helical" evidence="2">
    <location>
        <begin position="12"/>
        <end position="34"/>
    </location>
</feature>
<keyword evidence="2" id="KW-1133">Transmembrane helix</keyword>
<sequence length="136" mass="15108">MKNDWKMAASAIKMFIDILSGLLAVMGACKVYYWTRNEQNQLLPVSMTHNIPRNWNERILASGVLPRDAQYQNVANFSDAVVQRHAENQSVAGATASVRDSENQPNADPPEVIQRDDAENQTQAHADVPEAAVQEC</sequence>
<evidence type="ECO:0000256" key="2">
    <source>
        <dbReference type="SAM" id="Phobius"/>
    </source>
</evidence>
<keyword evidence="2" id="KW-0472">Membrane</keyword>
<protein>
    <submittedName>
        <fullName evidence="3">Uncharacterized protein</fullName>
    </submittedName>
</protein>